<reference evidence="11 12" key="1">
    <citation type="submission" date="2024-05" db="EMBL/GenBank/DDBJ databases">
        <authorList>
            <person name="Duchaud E."/>
        </authorList>
    </citation>
    <scope>NUCLEOTIDE SEQUENCE [LARGE SCALE GENOMIC DNA]</scope>
    <source>
        <strain evidence="11">Ena-SAMPLE-TAB-13-05-2024-13:56:06:370-140302</strain>
    </source>
</reference>
<evidence type="ECO:0000259" key="9">
    <source>
        <dbReference type="PROSITE" id="PS51085"/>
    </source>
</evidence>
<dbReference type="SUPFAM" id="SSF54292">
    <property type="entry name" value="2Fe-2S ferredoxin-like"/>
    <property type="match status" value="1"/>
</dbReference>
<proteinExistence type="predicted"/>
<sequence>MSQFYKLKIKEVIRETAAAVSLVFDIPTNLQSEFTFVAGQYITLKATINGEEVRRAYSLCSSPKSNIVKVAVKAVENGTFSVYANEKLKSGDELEVSKPEGKFLLHPEANKNYIGFVAGSGITPVLSMVKSVLESDDSASFTLVYGNKSINDTIFYKELNELKENYTSQFNLSYVFSRENVEGSVFGRIDKAHVNYFIKNIYKEIKFDKAFLCGPEEMINTASETLAENGFAEDAVLFELFTSSIDEEAASQVKDGQTEVTILLDDETTTFTMPQDTDILSESLRNNVDAPYSCQGGVCSSCIAKVTEGKAVMVKNQILTDAELEEGFILTCQAHPTTSKITVDFDDV</sequence>
<keyword evidence="3" id="KW-0001">2Fe-2S</keyword>
<gene>
    <name evidence="11" type="ORF">T190607A01A_11193</name>
</gene>
<dbReference type="Gene3D" id="3.40.50.80">
    <property type="entry name" value="Nucleotide-binding domain of ferredoxin-NADP reductase (FNR) module"/>
    <property type="match status" value="1"/>
</dbReference>
<dbReference type="PANTHER" id="PTHR47354">
    <property type="entry name" value="NADH OXIDOREDUCTASE HCR"/>
    <property type="match status" value="1"/>
</dbReference>
<evidence type="ECO:0000313" key="11">
    <source>
        <dbReference type="EMBL" id="CAL2081419.1"/>
    </source>
</evidence>
<protein>
    <submittedName>
        <fullName evidence="11">Ring-1,2-phenylacetyl-CoA epoxidase subunit PaaE</fullName>
    </submittedName>
</protein>
<dbReference type="InterPro" id="IPR017938">
    <property type="entry name" value="Riboflavin_synthase-like_b-brl"/>
</dbReference>
<dbReference type="EMBL" id="CAXIXY010000003">
    <property type="protein sequence ID" value="CAL2081419.1"/>
    <property type="molecule type" value="Genomic_DNA"/>
</dbReference>
<evidence type="ECO:0000313" key="12">
    <source>
        <dbReference type="Proteomes" id="UP001497416"/>
    </source>
</evidence>
<comment type="caution">
    <text evidence="11">The sequence shown here is derived from an EMBL/GenBank/DDBJ whole genome shotgun (WGS) entry which is preliminary data.</text>
</comment>
<feature type="domain" description="FAD-binding FR-type" evidence="10">
    <location>
        <begin position="2"/>
        <end position="106"/>
    </location>
</feature>
<dbReference type="PROSITE" id="PS51384">
    <property type="entry name" value="FAD_FR"/>
    <property type="match status" value="1"/>
</dbReference>
<evidence type="ECO:0000256" key="1">
    <source>
        <dbReference type="ARBA" id="ARBA00001974"/>
    </source>
</evidence>
<dbReference type="Pfam" id="PF00111">
    <property type="entry name" value="Fer2"/>
    <property type="match status" value="1"/>
</dbReference>
<dbReference type="Proteomes" id="UP001497416">
    <property type="component" value="Unassembled WGS sequence"/>
</dbReference>
<comment type="cofactor">
    <cofactor evidence="1">
        <name>FAD</name>
        <dbReference type="ChEBI" id="CHEBI:57692"/>
    </cofactor>
</comment>
<dbReference type="CDD" id="cd06214">
    <property type="entry name" value="PA_degradation_oxidoreductase_like"/>
    <property type="match status" value="1"/>
</dbReference>
<dbReference type="InterPro" id="IPR036010">
    <property type="entry name" value="2Fe-2S_ferredoxin-like_sf"/>
</dbReference>
<evidence type="ECO:0000256" key="5">
    <source>
        <dbReference type="ARBA" id="ARBA00022827"/>
    </source>
</evidence>
<dbReference type="Pfam" id="PF00175">
    <property type="entry name" value="NAD_binding_1"/>
    <property type="match status" value="1"/>
</dbReference>
<evidence type="ECO:0000256" key="6">
    <source>
        <dbReference type="ARBA" id="ARBA00023002"/>
    </source>
</evidence>
<dbReference type="SUPFAM" id="SSF52343">
    <property type="entry name" value="Ferredoxin reductase-like, C-terminal NADP-linked domain"/>
    <property type="match status" value="1"/>
</dbReference>
<keyword evidence="6" id="KW-0560">Oxidoreductase</keyword>
<dbReference type="InterPro" id="IPR006058">
    <property type="entry name" value="2Fe2S_fd_BS"/>
</dbReference>
<dbReference type="PROSITE" id="PS51085">
    <property type="entry name" value="2FE2S_FER_2"/>
    <property type="match status" value="1"/>
</dbReference>
<evidence type="ECO:0000256" key="3">
    <source>
        <dbReference type="ARBA" id="ARBA00022714"/>
    </source>
</evidence>
<evidence type="ECO:0000256" key="7">
    <source>
        <dbReference type="ARBA" id="ARBA00023004"/>
    </source>
</evidence>
<organism evidence="11 12">
    <name type="scientific">Tenacibaculum platacis</name>
    <dbReference type="NCBI Taxonomy" id="3137852"/>
    <lineage>
        <taxon>Bacteria</taxon>
        <taxon>Pseudomonadati</taxon>
        <taxon>Bacteroidota</taxon>
        <taxon>Flavobacteriia</taxon>
        <taxon>Flavobacteriales</taxon>
        <taxon>Flavobacteriaceae</taxon>
        <taxon>Tenacibaculum</taxon>
    </lineage>
</organism>
<keyword evidence="2" id="KW-0285">Flavoprotein</keyword>
<dbReference type="InterPro" id="IPR039261">
    <property type="entry name" value="FNR_nucleotide-bd"/>
</dbReference>
<evidence type="ECO:0000259" key="10">
    <source>
        <dbReference type="PROSITE" id="PS51384"/>
    </source>
</evidence>
<dbReference type="InterPro" id="IPR001433">
    <property type="entry name" value="OxRdtase_FAD/NAD-bd"/>
</dbReference>
<keyword evidence="4" id="KW-0479">Metal-binding</keyword>
<dbReference type="PANTHER" id="PTHR47354:SF8">
    <property type="entry name" value="1,2-PHENYLACETYL-COA EPOXIDASE, SUBUNIT E"/>
    <property type="match status" value="1"/>
</dbReference>
<name>A0ABM9NW45_9FLAO</name>
<dbReference type="PRINTS" id="PR00371">
    <property type="entry name" value="FPNCR"/>
</dbReference>
<dbReference type="Gene3D" id="3.10.20.30">
    <property type="match status" value="1"/>
</dbReference>
<evidence type="ECO:0000256" key="8">
    <source>
        <dbReference type="ARBA" id="ARBA00023014"/>
    </source>
</evidence>
<dbReference type="PRINTS" id="PR00410">
    <property type="entry name" value="PHEHYDRXLASE"/>
</dbReference>
<dbReference type="CDD" id="cd00207">
    <property type="entry name" value="fer2"/>
    <property type="match status" value="1"/>
</dbReference>
<evidence type="ECO:0000256" key="2">
    <source>
        <dbReference type="ARBA" id="ARBA00022630"/>
    </source>
</evidence>
<keyword evidence="7" id="KW-0408">Iron</keyword>
<dbReference type="Pfam" id="PF00970">
    <property type="entry name" value="FAD_binding_6"/>
    <property type="match status" value="1"/>
</dbReference>
<dbReference type="InterPro" id="IPR001041">
    <property type="entry name" value="2Fe-2S_ferredoxin-type"/>
</dbReference>
<keyword evidence="5" id="KW-0274">FAD</keyword>
<accession>A0ABM9NW45</accession>
<dbReference type="InterPro" id="IPR050415">
    <property type="entry name" value="MRET"/>
</dbReference>
<dbReference type="InterPro" id="IPR012675">
    <property type="entry name" value="Beta-grasp_dom_sf"/>
</dbReference>
<dbReference type="InterPro" id="IPR017927">
    <property type="entry name" value="FAD-bd_FR_type"/>
</dbReference>
<keyword evidence="12" id="KW-1185">Reference proteome</keyword>
<dbReference type="Gene3D" id="2.40.30.10">
    <property type="entry name" value="Translation factors"/>
    <property type="match status" value="1"/>
</dbReference>
<feature type="domain" description="2Fe-2S ferredoxin-type" evidence="9">
    <location>
        <begin position="258"/>
        <end position="348"/>
    </location>
</feature>
<dbReference type="PROSITE" id="PS00197">
    <property type="entry name" value="2FE2S_FER_1"/>
    <property type="match status" value="1"/>
</dbReference>
<dbReference type="SUPFAM" id="SSF63380">
    <property type="entry name" value="Riboflavin synthase domain-like"/>
    <property type="match status" value="1"/>
</dbReference>
<evidence type="ECO:0000256" key="4">
    <source>
        <dbReference type="ARBA" id="ARBA00022723"/>
    </source>
</evidence>
<keyword evidence="8" id="KW-0411">Iron-sulfur</keyword>
<dbReference type="InterPro" id="IPR008333">
    <property type="entry name" value="Cbr1-like_FAD-bd_dom"/>
</dbReference>
<dbReference type="InterPro" id="IPR001709">
    <property type="entry name" value="Flavoprot_Pyr_Nucl_cyt_Rdtase"/>
</dbReference>
<dbReference type="RefSeq" id="WP_348711054.1">
    <property type="nucleotide sequence ID" value="NZ_CAXIXY010000003.1"/>
</dbReference>